<organism evidence="3 4">
    <name type="scientific">Rhizopus microsporus</name>
    <dbReference type="NCBI Taxonomy" id="58291"/>
    <lineage>
        <taxon>Eukaryota</taxon>
        <taxon>Fungi</taxon>
        <taxon>Fungi incertae sedis</taxon>
        <taxon>Mucoromycota</taxon>
        <taxon>Mucoromycotina</taxon>
        <taxon>Mucoromycetes</taxon>
        <taxon>Mucorales</taxon>
        <taxon>Mucorineae</taxon>
        <taxon>Rhizopodaceae</taxon>
        <taxon>Rhizopus</taxon>
    </lineage>
</organism>
<gene>
    <name evidence="3" type="ORF">BCV71DRAFT_240079</name>
</gene>
<proteinExistence type="predicted"/>
<feature type="compositionally biased region" description="Low complexity" evidence="1">
    <location>
        <begin position="1"/>
        <end position="11"/>
    </location>
</feature>
<evidence type="ECO:0000256" key="2">
    <source>
        <dbReference type="SAM" id="Phobius"/>
    </source>
</evidence>
<dbReference type="EMBL" id="KV921655">
    <property type="protein sequence ID" value="ORE12488.1"/>
    <property type="molecule type" value="Genomic_DNA"/>
</dbReference>
<name>A0A1X0RKQ9_RHIZD</name>
<feature type="region of interest" description="Disordered" evidence="1">
    <location>
        <begin position="1"/>
        <end position="48"/>
    </location>
</feature>
<evidence type="ECO:0000313" key="4">
    <source>
        <dbReference type="Proteomes" id="UP000242381"/>
    </source>
</evidence>
<keyword evidence="2" id="KW-0472">Membrane</keyword>
<keyword evidence="2" id="KW-0812">Transmembrane</keyword>
<feature type="compositionally biased region" description="Polar residues" evidence="1">
    <location>
        <begin position="20"/>
        <end position="47"/>
    </location>
</feature>
<feature type="transmembrane region" description="Helical" evidence="2">
    <location>
        <begin position="186"/>
        <end position="205"/>
    </location>
</feature>
<reference evidence="3 4" key="1">
    <citation type="journal article" date="2016" name="Proc. Natl. Acad. Sci. U.S.A.">
        <title>Lipid metabolic changes in an early divergent fungus govern the establishment of a mutualistic symbiosis with endobacteria.</title>
        <authorList>
            <person name="Lastovetsky O.A."/>
            <person name="Gaspar M.L."/>
            <person name="Mondo S.J."/>
            <person name="LaButti K.M."/>
            <person name="Sandor L."/>
            <person name="Grigoriev I.V."/>
            <person name="Henry S.A."/>
            <person name="Pawlowska T.E."/>
        </authorList>
    </citation>
    <scope>NUCLEOTIDE SEQUENCE [LARGE SCALE GENOMIC DNA]</scope>
    <source>
        <strain evidence="3 4">ATCC 11559</strain>
    </source>
</reference>
<protein>
    <submittedName>
        <fullName evidence="3">Uncharacterized protein</fullName>
    </submittedName>
</protein>
<sequence>MKRHSTSSSLERSSKGAKLNESTVASTQEADDSSTVKQEGASSSSKQKALKEVKFPSCGLTTHARSTSNLCPNKKAKVPVCSPDERVENFVIKTSLPNVCNNQQLVQYIKDLADYTTKFLFMALFYANDLLSEWCIDELAVILLGKKLIMNKNRCKYIGEGAKTQLQGSLLPELNISTLSIRNMDALHCFFFFSIVANLICIYLNNLAPFWDVPNMALNETH</sequence>
<dbReference type="VEuPathDB" id="FungiDB:BCV72DRAFT_245833"/>
<evidence type="ECO:0000256" key="1">
    <source>
        <dbReference type="SAM" id="MobiDB-lite"/>
    </source>
</evidence>
<keyword evidence="2" id="KW-1133">Transmembrane helix</keyword>
<accession>A0A1X0RKQ9</accession>
<evidence type="ECO:0000313" key="3">
    <source>
        <dbReference type="EMBL" id="ORE12488.1"/>
    </source>
</evidence>
<dbReference type="AlphaFoldDB" id="A0A1X0RKQ9"/>
<dbReference type="Proteomes" id="UP000242381">
    <property type="component" value="Unassembled WGS sequence"/>
</dbReference>